<dbReference type="PANTHER" id="PTHR37811:SF2">
    <property type="entry name" value="ABM DOMAIN-CONTAINING PROTEIN"/>
    <property type="match status" value="1"/>
</dbReference>
<dbReference type="PANTHER" id="PTHR37811">
    <property type="entry name" value="BLL5343 PROTEIN"/>
    <property type="match status" value="1"/>
</dbReference>
<keyword evidence="2" id="KW-0560">Oxidoreductase</keyword>
<name>A0A7C9VIS1_9BRAD</name>
<protein>
    <submittedName>
        <fullName evidence="2">Antibiotic biosynthesis monooxygenase</fullName>
    </submittedName>
</protein>
<comment type="caution">
    <text evidence="2">The sequence shown here is derived from an EMBL/GenBank/DDBJ whole genome shotgun (WGS) entry which is preliminary data.</text>
</comment>
<proteinExistence type="predicted"/>
<keyword evidence="3" id="KW-1185">Reference proteome</keyword>
<dbReference type="EMBL" id="JAAMRR010000032">
    <property type="protein sequence ID" value="NGX93793.1"/>
    <property type="molecule type" value="Genomic_DNA"/>
</dbReference>
<dbReference type="SUPFAM" id="SSF54909">
    <property type="entry name" value="Dimeric alpha+beta barrel"/>
    <property type="match status" value="1"/>
</dbReference>
<accession>A0A7C9VIS1</accession>
<dbReference type="Proteomes" id="UP000480266">
    <property type="component" value="Unassembled WGS sequence"/>
</dbReference>
<dbReference type="InterPro" id="IPR007138">
    <property type="entry name" value="ABM_dom"/>
</dbReference>
<dbReference type="Pfam" id="PF03992">
    <property type="entry name" value="ABM"/>
    <property type="match status" value="1"/>
</dbReference>
<evidence type="ECO:0000259" key="1">
    <source>
        <dbReference type="PROSITE" id="PS51725"/>
    </source>
</evidence>
<evidence type="ECO:0000313" key="3">
    <source>
        <dbReference type="Proteomes" id="UP000480266"/>
    </source>
</evidence>
<dbReference type="InterPro" id="IPR052936">
    <property type="entry name" value="Jasmonate_Hydroxylase-like"/>
</dbReference>
<evidence type="ECO:0000313" key="2">
    <source>
        <dbReference type="EMBL" id="NGX93793.1"/>
    </source>
</evidence>
<sequence>MIAVIFESWPAPGKMQTYLDMGARLGPQLEKIDGFISIERFQSVIDPTKLLALSIWRDEAAVDAFRNWNVHRN</sequence>
<gene>
    <name evidence="2" type="ORF">G4V63_00635</name>
</gene>
<dbReference type="InterPro" id="IPR011008">
    <property type="entry name" value="Dimeric_a/b-barrel"/>
</dbReference>
<dbReference type="AlphaFoldDB" id="A0A7C9VIS1"/>
<feature type="domain" description="ABM" evidence="1">
    <location>
        <begin position="2"/>
        <end position="73"/>
    </location>
</feature>
<dbReference type="Gene3D" id="3.30.70.100">
    <property type="match status" value="1"/>
</dbReference>
<reference evidence="2" key="1">
    <citation type="submission" date="2020-02" db="EMBL/GenBank/DDBJ databases">
        <title>Draft genome sequence of Candidatus Afipia apatlaquensis IBT-C3, a potential strain for decolorization of textile dyes.</title>
        <authorList>
            <person name="Sanchez-Reyes A."/>
            <person name="Breton-Deval L."/>
            <person name="Mangelson H."/>
            <person name="Sanchez-Flores A."/>
        </authorList>
    </citation>
    <scope>NUCLEOTIDE SEQUENCE [LARGE SCALE GENOMIC DNA]</scope>
    <source>
        <strain evidence="2">IBT-C3</strain>
    </source>
</reference>
<dbReference type="PROSITE" id="PS51725">
    <property type="entry name" value="ABM"/>
    <property type="match status" value="1"/>
</dbReference>
<feature type="non-terminal residue" evidence="2">
    <location>
        <position position="73"/>
    </location>
</feature>
<keyword evidence="2" id="KW-0503">Monooxygenase</keyword>
<dbReference type="GO" id="GO:0004497">
    <property type="term" value="F:monooxygenase activity"/>
    <property type="evidence" value="ECO:0007669"/>
    <property type="project" value="UniProtKB-KW"/>
</dbReference>
<organism evidence="2 3">
    <name type="scientific">Candidatus Afipia apatlaquensis</name>
    <dbReference type="NCBI Taxonomy" id="2712852"/>
    <lineage>
        <taxon>Bacteria</taxon>
        <taxon>Pseudomonadati</taxon>
        <taxon>Pseudomonadota</taxon>
        <taxon>Alphaproteobacteria</taxon>
        <taxon>Hyphomicrobiales</taxon>
        <taxon>Nitrobacteraceae</taxon>
        <taxon>Afipia</taxon>
    </lineage>
</organism>